<dbReference type="Pfam" id="PF04204">
    <property type="entry name" value="HTS"/>
    <property type="match status" value="1"/>
</dbReference>
<feature type="active site" description="Proton acceptor" evidence="7">
    <location>
        <position position="235"/>
    </location>
</feature>
<evidence type="ECO:0000256" key="3">
    <source>
        <dbReference type="ARBA" id="ARBA00022679"/>
    </source>
</evidence>
<keyword evidence="1 7" id="KW-0963">Cytoplasm</keyword>
<keyword evidence="9" id="KW-1185">Reference proteome</keyword>
<evidence type="ECO:0000256" key="1">
    <source>
        <dbReference type="ARBA" id="ARBA00022490"/>
    </source>
</evidence>
<comment type="function">
    <text evidence="7">Transfers an acetyl group from acetyl-CoA to L-homoserine, forming acetyl-L-homoserine.</text>
</comment>
<dbReference type="PIRSF" id="PIRSF000450">
    <property type="entry name" value="H_ser_succinyltr"/>
    <property type="match status" value="1"/>
</dbReference>
<comment type="caution">
    <text evidence="7">Lacks conserved residue(s) required for the propagation of feature annotation.</text>
</comment>
<dbReference type="InterPro" id="IPR033752">
    <property type="entry name" value="MetA_family"/>
</dbReference>
<feature type="site" description="Important for substrate specificity" evidence="7">
    <location>
        <position position="192"/>
    </location>
</feature>
<dbReference type="InterPro" id="IPR029062">
    <property type="entry name" value="Class_I_gatase-like"/>
</dbReference>
<keyword evidence="3 7" id="KW-0808">Transferase</keyword>
<feature type="binding site" evidence="7">
    <location>
        <position position="249"/>
    </location>
    <ligand>
        <name>substrate</name>
    </ligand>
</feature>
<feature type="binding site" evidence="7">
    <location>
        <position position="192"/>
    </location>
    <ligand>
        <name>substrate</name>
    </ligand>
</feature>
<comment type="similarity">
    <text evidence="7">Belongs to the MetA family.</text>
</comment>
<reference evidence="9" key="1">
    <citation type="journal article" date="2019" name="Int. J. Syst. Evol. Microbiol.">
        <title>The Global Catalogue of Microorganisms (GCM) 10K type strain sequencing project: providing services to taxonomists for standard genome sequencing and annotation.</title>
        <authorList>
            <consortium name="The Broad Institute Genomics Platform"/>
            <consortium name="The Broad Institute Genome Sequencing Center for Infectious Disease"/>
            <person name="Wu L."/>
            <person name="Ma J."/>
        </authorList>
    </citation>
    <scope>NUCLEOTIDE SEQUENCE [LARGE SCALE GENOMIC DNA]</scope>
    <source>
        <strain evidence="9">CCUG 50353</strain>
    </source>
</reference>
<dbReference type="NCBIfam" id="TIGR01001">
    <property type="entry name" value="metA"/>
    <property type="match status" value="1"/>
</dbReference>
<evidence type="ECO:0000256" key="6">
    <source>
        <dbReference type="ARBA" id="ARBA00049043"/>
    </source>
</evidence>
<comment type="pathway">
    <text evidence="7">Amino-acid biosynthesis; L-methionine biosynthesis via de novo pathway; O-acetyl-L-homoserine from L-homoserine: step 1/1.</text>
</comment>
<dbReference type="HAMAP" id="MF_00295">
    <property type="entry name" value="MetA_acyltransf"/>
    <property type="match status" value="1"/>
</dbReference>
<feature type="binding site" evidence="7">
    <location>
        <position position="163"/>
    </location>
    <ligand>
        <name>substrate</name>
    </ligand>
</feature>
<comment type="subcellular location">
    <subcellularLocation>
        <location evidence="7">Cytoplasm</location>
    </subcellularLocation>
</comment>
<proteinExistence type="inferred from homology"/>
<comment type="catalytic activity">
    <reaction evidence="6 7">
        <text>L-homoserine + acetyl-CoA = O-acetyl-L-homoserine + CoA</text>
        <dbReference type="Rhea" id="RHEA:13701"/>
        <dbReference type="ChEBI" id="CHEBI:57287"/>
        <dbReference type="ChEBI" id="CHEBI:57288"/>
        <dbReference type="ChEBI" id="CHEBI:57476"/>
        <dbReference type="ChEBI" id="CHEBI:57716"/>
        <dbReference type="EC" id="2.3.1.31"/>
    </reaction>
</comment>
<comment type="caution">
    <text evidence="8">The sequence shown here is derived from an EMBL/GenBank/DDBJ whole genome shotgun (WGS) entry which is preliminary data.</text>
</comment>
<accession>A0ABV8UY48</accession>
<dbReference type="GO" id="GO:0008899">
    <property type="term" value="F:homoserine O-succinyltransferase activity"/>
    <property type="evidence" value="ECO:0007669"/>
    <property type="project" value="UniProtKB-EC"/>
</dbReference>
<name>A0ABV8UY48_9BACL</name>
<dbReference type="InterPro" id="IPR005697">
    <property type="entry name" value="HST_MetA"/>
</dbReference>
<gene>
    <name evidence="8" type="primary">metA</name>
    <name evidence="7" type="synonym">metAA</name>
    <name evidence="8" type="ORF">ACFO0S_14375</name>
</gene>
<keyword evidence="2 7" id="KW-0028">Amino-acid biosynthesis</keyword>
<feature type="active site" evidence="7">
    <location>
        <position position="237"/>
    </location>
</feature>
<evidence type="ECO:0000256" key="4">
    <source>
        <dbReference type="ARBA" id="ARBA00023167"/>
    </source>
</evidence>
<evidence type="ECO:0000313" key="9">
    <source>
        <dbReference type="Proteomes" id="UP001595733"/>
    </source>
</evidence>
<feature type="site" description="Important for acyl-CoA specificity" evidence="7">
    <location>
        <position position="111"/>
    </location>
</feature>
<keyword evidence="5 7" id="KW-0012">Acyltransferase</keyword>
<dbReference type="Proteomes" id="UP001595733">
    <property type="component" value="Unassembled WGS sequence"/>
</dbReference>
<organism evidence="8 9">
    <name type="scientific">Chryseomicrobium palamuruense</name>
    <dbReference type="NCBI Taxonomy" id="682973"/>
    <lineage>
        <taxon>Bacteria</taxon>
        <taxon>Bacillati</taxon>
        <taxon>Bacillota</taxon>
        <taxon>Bacilli</taxon>
        <taxon>Bacillales</taxon>
        <taxon>Caryophanaceae</taxon>
        <taxon>Chryseomicrobium</taxon>
    </lineage>
</organism>
<keyword evidence="4 7" id="KW-0486">Methionine biosynthesis</keyword>
<evidence type="ECO:0000256" key="5">
    <source>
        <dbReference type="ARBA" id="ARBA00023315"/>
    </source>
</evidence>
<dbReference type="EMBL" id="JBHSEF010000026">
    <property type="protein sequence ID" value="MFC4356243.1"/>
    <property type="molecule type" value="Genomic_DNA"/>
</dbReference>
<dbReference type="EC" id="2.3.1.31" evidence="7"/>
<dbReference type="SUPFAM" id="SSF52317">
    <property type="entry name" value="Class I glutamine amidotransferase-like"/>
    <property type="match status" value="1"/>
</dbReference>
<evidence type="ECO:0000313" key="8">
    <source>
        <dbReference type="EMBL" id="MFC4356243.1"/>
    </source>
</evidence>
<sequence>MPINLPKDLPVIEKLKEENIFVMDSDRAHTQDIRPLEVLIVNLMPEKEKTEHQLLRLLGNTPLQTNVTFLRMTSYQPKNVSSSHLEQFYAVFEEIQDRRFDGMIITGAPVEQMSFEEVDYWPEIVTLLFWAKTHVTSTLSICWGAQAVLYHEFGIDKEALPQKCSGVYPHQLLTPHSPLVRGFNDTFLAPHSRHTTVGYDKILKQPELETVAVSDEAGVFLIQSKDQRHIMATGHLEYDATTLRDEYERDVAKGIPCSVPENYFPEDNPKNVPQNTWRAHTHLLFSNWLNYYVYQQTPFEWSSTK</sequence>
<dbReference type="Gene3D" id="3.40.50.880">
    <property type="match status" value="1"/>
</dbReference>
<dbReference type="PANTHER" id="PTHR20919:SF0">
    <property type="entry name" value="HOMOSERINE O-SUCCINYLTRANSFERASE"/>
    <property type="match status" value="1"/>
</dbReference>
<dbReference type="RefSeq" id="WP_378142786.1">
    <property type="nucleotide sequence ID" value="NZ_JBHSEF010000026.1"/>
</dbReference>
<protein>
    <recommendedName>
        <fullName evidence="7">Homoserine O-acetyltransferase</fullName>
        <shortName evidence="7">HAT</shortName>
        <ecNumber evidence="7">2.3.1.31</ecNumber>
    </recommendedName>
    <alternativeName>
        <fullName evidence="7">Homoserine transacetylase</fullName>
        <shortName evidence="7">HTA</shortName>
    </alternativeName>
</protein>
<evidence type="ECO:0000256" key="7">
    <source>
        <dbReference type="HAMAP-Rule" id="MF_00295"/>
    </source>
</evidence>
<dbReference type="CDD" id="cd03131">
    <property type="entry name" value="GATase1_HTS"/>
    <property type="match status" value="1"/>
</dbReference>
<dbReference type="PANTHER" id="PTHR20919">
    <property type="entry name" value="HOMOSERINE O-SUCCINYLTRANSFERASE"/>
    <property type="match status" value="1"/>
</dbReference>
<evidence type="ECO:0000256" key="2">
    <source>
        <dbReference type="ARBA" id="ARBA00022605"/>
    </source>
</evidence>
<feature type="active site" description="Acyl-thioester intermediate" evidence="7">
    <location>
        <position position="142"/>
    </location>
</feature>